<protein>
    <submittedName>
        <fullName evidence="2">IclR family transcriptional regulator</fullName>
    </submittedName>
</protein>
<organism evidence="2 3">
    <name type="scientific">Chromobacterium haemolyticum</name>
    <dbReference type="NCBI Taxonomy" id="394935"/>
    <lineage>
        <taxon>Bacteria</taxon>
        <taxon>Pseudomonadati</taxon>
        <taxon>Pseudomonadota</taxon>
        <taxon>Betaproteobacteria</taxon>
        <taxon>Neisseriales</taxon>
        <taxon>Chromobacteriaceae</taxon>
        <taxon>Chromobacterium</taxon>
    </lineage>
</organism>
<dbReference type="PANTHER" id="PTHR42160">
    <property type="entry name" value="URACIL-DNA GLYCOSYLASE SUPERFAMILY PROTEIN"/>
    <property type="match status" value="1"/>
</dbReference>
<accession>A0A1W0CFQ8</accession>
<dbReference type="EMBL" id="MUKV01000038">
    <property type="protein sequence ID" value="OQS33512.1"/>
    <property type="molecule type" value="Genomic_DNA"/>
</dbReference>
<dbReference type="Gene3D" id="3.40.470.10">
    <property type="entry name" value="Uracil-DNA glycosylase-like domain"/>
    <property type="match status" value="1"/>
</dbReference>
<dbReference type="Proteomes" id="UP000192721">
    <property type="component" value="Unassembled WGS sequence"/>
</dbReference>
<dbReference type="CDD" id="cd10033">
    <property type="entry name" value="UDG_like"/>
    <property type="match status" value="1"/>
</dbReference>
<reference evidence="2 3" key="1">
    <citation type="submission" date="2017-02" db="EMBL/GenBank/DDBJ databases">
        <title>Chromobacterium haemolyticum H5244.</title>
        <authorList>
            <person name="Gulvik C.A."/>
        </authorList>
    </citation>
    <scope>NUCLEOTIDE SEQUENCE [LARGE SCALE GENOMIC DNA]</scope>
    <source>
        <strain evidence="2 3">H5244</strain>
    </source>
</reference>
<dbReference type="InterPro" id="IPR047124">
    <property type="entry name" value="HI_0220.2"/>
</dbReference>
<comment type="caution">
    <text evidence="2">The sequence shown here is derived from an EMBL/GenBank/DDBJ whole genome shotgun (WGS) entry which is preliminary data.</text>
</comment>
<dbReference type="SMART" id="SM00987">
    <property type="entry name" value="UreE_C"/>
    <property type="match status" value="1"/>
</dbReference>
<sequence>MNAGGLLQEVRACRLCADKLPHGPRPVLQWHPDARILIAGQAPGRRVHASGLPFDDPSGERLRDWLGVDKTVFYDETRIAILPMAFCYPGTGKSGDLPPPPQCAAAWRQPLLAGLPHLQLTILLGQYAQRYHLPGRYPRLTEAVERWREHWPALLPLPHPSPRNQLWLRRHPWFEAELLPALRHRVAEVLERG</sequence>
<gene>
    <name evidence="2" type="ORF">B0T45_20220</name>
</gene>
<dbReference type="RefSeq" id="WP_081556712.1">
    <property type="nucleotide sequence ID" value="NZ_LXRL01000005.1"/>
</dbReference>
<evidence type="ECO:0000259" key="1">
    <source>
        <dbReference type="SMART" id="SM00986"/>
    </source>
</evidence>
<name>A0A1W0CFQ8_9NEIS</name>
<dbReference type="PANTHER" id="PTHR42160:SF1">
    <property type="entry name" value="URACIL-DNA GLYCOSYLASE SUPERFAMILY PROTEIN"/>
    <property type="match status" value="1"/>
</dbReference>
<dbReference type="InterPro" id="IPR005122">
    <property type="entry name" value="Uracil-DNA_glycosylase-like"/>
</dbReference>
<feature type="domain" description="Uracil-DNA glycosylase-like" evidence="1">
    <location>
        <begin position="27"/>
        <end position="183"/>
    </location>
</feature>
<dbReference type="InterPro" id="IPR036895">
    <property type="entry name" value="Uracil-DNA_glycosylase-like_sf"/>
</dbReference>
<evidence type="ECO:0000313" key="2">
    <source>
        <dbReference type="EMBL" id="OQS33512.1"/>
    </source>
</evidence>
<dbReference type="SUPFAM" id="SSF52141">
    <property type="entry name" value="Uracil-DNA glycosylase-like"/>
    <property type="match status" value="1"/>
</dbReference>
<dbReference type="SMART" id="SM00986">
    <property type="entry name" value="UDG"/>
    <property type="match status" value="1"/>
</dbReference>
<evidence type="ECO:0000313" key="3">
    <source>
        <dbReference type="Proteomes" id="UP000192721"/>
    </source>
</evidence>
<dbReference type="AlphaFoldDB" id="A0A1W0CFQ8"/>
<dbReference type="Pfam" id="PF03167">
    <property type="entry name" value="UDG"/>
    <property type="match status" value="1"/>
</dbReference>
<proteinExistence type="predicted"/>